<feature type="compositionally biased region" description="Basic and acidic residues" evidence="1">
    <location>
        <begin position="119"/>
        <end position="135"/>
    </location>
</feature>
<feature type="region of interest" description="Disordered" evidence="1">
    <location>
        <begin position="75"/>
        <end position="288"/>
    </location>
</feature>
<sequence length="288" mass="32713">MPKSDSDNDSDSSGDESCSEPGMLGAFMKVQERKRGDLTQFEGFEEGDDGTVVQKMKNILSLRESLGMDRDTAFEAEQERKAADKRRMATMSVEERMQYEETQTGDIMSKIRDRHLKKQKELKEMKKRDDGERAVKSGLIRRASTDPADESLLLPQEKLKKKKNKPVDGEPLSTTSRVGLRQKSKRGIEKPKVSLDQGDSAKREKKKKPVDQVPMQHKAVREARTSEDAGLMKKKKKSKTIDGVLDTDSASRKRLAKKKKPKELNVCEAQSQLDVEKKRHKKKRPEAL</sequence>
<feature type="compositionally biased region" description="Basic and acidic residues" evidence="1">
    <location>
        <begin position="75"/>
        <end position="99"/>
    </location>
</feature>
<evidence type="ECO:0000256" key="1">
    <source>
        <dbReference type="SAM" id="MobiDB-lite"/>
    </source>
</evidence>
<feature type="compositionally biased region" description="Basic residues" evidence="1">
    <location>
        <begin position="252"/>
        <end position="261"/>
    </location>
</feature>
<feature type="compositionally biased region" description="Basic residues" evidence="1">
    <location>
        <begin position="278"/>
        <end position="288"/>
    </location>
</feature>
<feature type="compositionally biased region" description="Acidic residues" evidence="1">
    <location>
        <begin position="7"/>
        <end position="18"/>
    </location>
</feature>
<dbReference type="Proteomes" id="UP000836788">
    <property type="component" value="Chromosome 6"/>
</dbReference>
<dbReference type="EMBL" id="OU594947">
    <property type="protein sequence ID" value="CAG9291186.1"/>
    <property type="molecule type" value="Genomic_DNA"/>
</dbReference>
<feature type="compositionally biased region" description="Basic and acidic residues" evidence="1">
    <location>
        <begin position="219"/>
        <end position="231"/>
    </location>
</feature>
<accession>A0A8J9X6I3</accession>
<protein>
    <submittedName>
        <fullName evidence="2">Uncharacterized protein</fullName>
    </submittedName>
</protein>
<reference evidence="2" key="1">
    <citation type="submission" date="2022-02" db="EMBL/GenBank/DDBJ databases">
        <authorList>
            <person name="Giguere J D."/>
        </authorList>
    </citation>
    <scope>NUCLEOTIDE SEQUENCE</scope>
    <source>
        <strain evidence="2">CCAP 1055/1</strain>
    </source>
</reference>
<feature type="region of interest" description="Disordered" evidence="1">
    <location>
        <begin position="1"/>
        <end position="25"/>
    </location>
</feature>
<proteinExistence type="predicted"/>
<gene>
    <name evidence="2" type="ORF">PTTT1_LOCUS47154</name>
</gene>
<name>A0A8J9X6I3_PHATR</name>
<evidence type="ECO:0000313" key="2">
    <source>
        <dbReference type="EMBL" id="CAG9291186.1"/>
    </source>
</evidence>
<organism evidence="2">
    <name type="scientific">Phaeodactylum tricornutum</name>
    <name type="common">Diatom</name>
    <dbReference type="NCBI Taxonomy" id="2850"/>
    <lineage>
        <taxon>Eukaryota</taxon>
        <taxon>Sar</taxon>
        <taxon>Stramenopiles</taxon>
        <taxon>Ochrophyta</taxon>
        <taxon>Bacillariophyta</taxon>
        <taxon>Bacillariophyceae</taxon>
        <taxon>Bacillariophycidae</taxon>
        <taxon>Naviculales</taxon>
        <taxon>Phaeodactylaceae</taxon>
        <taxon>Phaeodactylum</taxon>
    </lineage>
</organism>
<dbReference type="AlphaFoldDB" id="A0A8J9X6I3"/>